<proteinExistence type="predicted"/>
<dbReference type="GO" id="GO:0046464">
    <property type="term" value="P:acylglycerol catabolic process"/>
    <property type="evidence" value="ECO:0007669"/>
    <property type="project" value="TreeGrafter"/>
</dbReference>
<evidence type="ECO:0000259" key="2">
    <source>
        <dbReference type="Pfam" id="PF00561"/>
    </source>
</evidence>
<comment type="caution">
    <text evidence="3">The sequence shown here is derived from an EMBL/GenBank/DDBJ whole genome shotgun (WGS) entry which is preliminary data.</text>
</comment>
<feature type="signal peptide" evidence="1">
    <location>
        <begin position="1"/>
        <end position="20"/>
    </location>
</feature>
<gene>
    <name evidence="3" type="ORF">AMYX_22820</name>
</gene>
<dbReference type="AlphaFoldDB" id="A0A7I9VMB7"/>
<dbReference type="Proteomes" id="UP000503640">
    <property type="component" value="Unassembled WGS sequence"/>
</dbReference>
<dbReference type="PANTHER" id="PTHR43798:SF33">
    <property type="entry name" value="HYDROLASE, PUTATIVE (AFU_ORTHOLOGUE AFUA_2G14860)-RELATED"/>
    <property type="match status" value="1"/>
</dbReference>
<dbReference type="SUPFAM" id="SSF53474">
    <property type="entry name" value="alpha/beta-Hydrolases"/>
    <property type="match status" value="1"/>
</dbReference>
<keyword evidence="1" id="KW-0732">Signal</keyword>
<evidence type="ECO:0000256" key="1">
    <source>
        <dbReference type="SAM" id="SignalP"/>
    </source>
</evidence>
<name>A0A7I9VMB7_9BACT</name>
<dbReference type="Gene3D" id="3.40.50.1820">
    <property type="entry name" value="alpha/beta hydrolase"/>
    <property type="match status" value="1"/>
</dbReference>
<reference evidence="4" key="1">
    <citation type="journal article" date="2020" name="Appl. Environ. Microbiol.">
        <title>Diazotrophic Anaeromyxobacter Isolates from Soils.</title>
        <authorList>
            <person name="Masuda Y."/>
            <person name="Yamanaka H."/>
            <person name="Xu Z.X."/>
            <person name="Shiratori Y."/>
            <person name="Aono T."/>
            <person name="Amachi S."/>
            <person name="Senoo K."/>
            <person name="Itoh H."/>
        </authorList>
    </citation>
    <scope>NUCLEOTIDE SEQUENCE [LARGE SCALE GENOMIC DNA]</scope>
    <source>
        <strain evidence="4">R267</strain>
    </source>
</reference>
<dbReference type="EMBL" id="BJTG01000005">
    <property type="protein sequence ID" value="GEJ57541.1"/>
    <property type="molecule type" value="Genomic_DNA"/>
</dbReference>
<keyword evidence="4" id="KW-1185">Reference proteome</keyword>
<protein>
    <submittedName>
        <fullName evidence="3">Hydrolase</fullName>
    </submittedName>
</protein>
<dbReference type="Pfam" id="PF00561">
    <property type="entry name" value="Abhydrolase_1"/>
    <property type="match status" value="1"/>
</dbReference>
<dbReference type="RefSeq" id="WP_176065210.1">
    <property type="nucleotide sequence ID" value="NZ_BJTG01000005.1"/>
</dbReference>
<keyword evidence="3" id="KW-0378">Hydrolase</keyword>
<feature type="chain" id="PRO_5029743668" evidence="1">
    <location>
        <begin position="21"/>
        <end position="343"/>
    </location>
</feature>
<organism evidence="3 4">
    <name type="scientific">Anaeromyxobacter diazotrophicus</name>
    <dbReference type="NCBI Taxonomy" id="2590199"/>
    <lineage>
        <taxon>Bacteria</taxon>
        <taxon>Pseudomonadati</taxon>
        <taxon>Myxococcota</taxon>
        <taxon>Myxococcia</taxon>
        <taxon>Myxococcales</taxon>
        <taxon>Cystobacterineae</taxon>
        <taxon>Anaeromyxobacteraceae</taxon>
        <taxon>Anaeromyxobacter</taxon>
    </lineage>
</organism>
<evidence type="ECO:0000313" key="3">
    <source>
        <dbReference type="EMBL" id="GEJ57541.1"/>
    </source>
</evidence>
<dbReference type="PRINTS" id="PR00111">
    <property type="entry name" value="ABHYDROLASE"/>
</dbReference>
<dbReference type="InterPro" id="IPR029058">
    <property type="entry name" value="AB_hydrolase_fold"/>
</dbReference>
<dbReference type="InterPro" id="IPR000073">
    <property type="entry name" value="AB_hydrolase_1"/>
</dbReference>
<evidence type="ECO:0000313" key="4">
    <source>
        <dbReference type="Proteomes" id="UP000503640"/>
    </source>
</evidence>
<dbReference type="PANTHER" id="PTHR43798">
    <property type="entry name" value="MONOACYLGLYCEROL LIPASE"/>
    <property type="match status" value="1"/>
</dbReference>
<dbReference type="InterPro" id="IPR050266">
    <property type="entry name" value="AB_hydrolase_sf"/>
</dbReference>
<feature type="domain" description="AB hydrolase-1" evidence="2">
    <location>
        <begin position="76"/>
        <end position="325"/>
    </location>
</feature>
<accession>A0A7I9VMB7</accession>
<dbReference type="GO" id="GO:0016020">
    <property type="term" value="C:membrane"/>
    <property type="evidence" value="ECO:0007669"/>
    <property type="project" value="TreeGrafter"/>
</dbReference>
<sequence>MLSRSLAAALSLALAVPALAAAAAPAPAAEPAYDAEGSAFEYPWPVHFFELESQRQKLRMAYLDVPPSGGQGNAQVVLLLHGKNFNASDWQTTIESLTRAGFRCIAPDQLGFGRSSKPAAYQFSFTQLAANTRALLASLGLARTVVVGHSMGGLLAGTYAVEYPAATEKLVLVNPIGLEDYAALVPPRTVDDWYRGELKATPESVREYQRNAYYAGAWKPEYEAHTRLLAGWTRSPDWPKVAWDSALTYDMIFTQPLVPKLARIRVPTLLIIGTRDRTALGKPFAAPEVQKTMGDYEKLGKLTQERIPGAQLVEIPGVGHVPQVEAFPAFEKALLGFLRPAPR</sequence>
<dbReference type="GO" id="GO:0047372">
    <property type="term" value="F:monoacylglycerol lipase activity"/>
    <property type="evidence" value="ECO:0007669"/>
    <property type="project" value="TreeGrafter"/>
</dbReference>